<evidence type="ECO:0000256" key="8">
    <source>
        <dbReference type="HAMAP-Rule" id="MF_00336"/>
    </source>
</evidence>
<dbReference type="PANTHER" id="PTHR43210">
    <property type="entry name" value="DETHIOBIOTIN SYNTHETASE"/>
    <property type="match status" value="1"/>
</dbReference>
<dbReference type="GO" id="GO:0005829">
    <property type="term" value="C:cytosol"/>
    <property type="evidence" value="ECO:0007669"/>
    <property type="project" value="TreeGrafter"/>
</dbReference>
<comment type="subcellular location">
    <subcellularLocation>
        <location evidence="8">Cytoplasm</location>
    </subcellularLocation>
</comment>
<evidence type="ECO:0000256" key="5">
    <source>
        <dbReference type="ARBA" id="ARBA00022756"/>
    </source>
</evidence>
<dbReference type="OrthoDB" id="9802097at2"/>
<evidence type="ECO:0000313" key="10">
    <source>
        <dbReference type="Proteomes" id="UP000515733"/>
    </source>
</evidence>
<dbReference type="KEGG" id="doe:DENOEST_2245"/>
<feature type="binding site" evidence="8">
    <location>
        <position position="52"/>
    </location>
    <ligand>
        <name>Mg(2+)</name>
        <dbReference type="ChEBI" id="CHEBI:18420"/>
    </ligand>
</feature>
<dbReference type="FunFam" id="3.40.50.300:FF:000292">
    <property type="entry name" value="ATP-dependent dethiobiotin synthetase BioD"/>
    <property type="match status" value="1"/>
</dbReference>
<evidence type="ECO:0000256" key="7">
    <source>
        <dbReference type="ARBA" id="ARBA00022842"/>
    </source>
</evidence>
<reference evidence="9 10" key="1">
    <citation type="submission" date="2020-03" db="EMBL/GenBank/DDBJ databases">
        <authorList>
            <consortium name="Genoscope - CEA"/>
            <person name="William W."/>
        </authorList>
    </citation>
    <scope>NUCLEOTIDE SEQUENCE [LARGE SCALE GENOMIC DNA]</scope>
    <source>
        <strain evidence="10">DSM 16959</strain>
    </source>
</reference>
<keyword evidence="3 8" id="KW-0479">Metal-binding</keyword>
<dbReference type="HAMAP" id="MF_00336">
    <property type="entry name" value="BioD"/>
    <property type="match status" value="1"/>
</dbReference>
<keyword evidence="1 8" id="KW-0963">Cytoplasm</keyword>
<comment type="subunit">
    <text evidence="8">Homodimer.</text>
</comment>
<keyword evidence="4 8" id="KW-0547">Nucleotide-binding</keyword>
<dbReference type="Pfam" id="PF13500">
    <property type="entry name" value="AAA_26"/>
    <property type="match status" value="1"/>
</dbReference>
<dbReference type="PANTHER" id="PTHR43210:SF5">
    <property type="entry name" value="DETHIOBIOTIN SYNTHETASE"/>
    <property type="match status" value="1"/>
</dbReference>
<dbReference type="NCBIfam" id="TIGR00347">
    <property type="entry name" value="bioD"/>
    <property type="match status" value="1"/>
</dbReference>
<comment type="catalytic activity">
    <reaction evidence="8">
        <text>(7R,8S)-7,8-diammoniononanoate + CO2 + ATP = (4R,5S)-dethiobiotin + ADP + phosphate + 3 H(+)</text>
        <dbReference type="Rhea" id="RHEA:15805"/>
        <dbReference type="ChEBI" id="CHEBI:15378"/>
        <dbReference type="ChEBI" id="CHEBI:16526"/>
        <dbReference type="ChEBI" id="CHEBI:30616"/>
        <dbReference type="ChEBI" id="CHEBI:43474"/>
        <dbReference type="ChEBI" id="CHEBI:149469"/>
        <dbReference type="ChEBI" id="CHEBI:149473"/>
        <dbReference type="ChEBI" id="CHEBI:456216"/>
        <dbReference type="EC" id="6.3.3.3"/>
    </reaction>
</comment>
<dbReference type="Proteomes" id="UP000515733">
    <property type="component" value="Chromosome"/>
</dbReference>
<comment type="pathway">
    <text evidence="8">Cofactor biosynthesis; biotin biosynthesis; biotin from 7,8-diaminononanoate: step 1/2.</text>
</comment>
<feature type="binding site" evidence="8">
    <location>
        <position position="52"/>
    </location>
    <ligand>
        <name>ATP</name>
        <dbReference type="ChEBI" id="CHEBI:30616"/>
    </ligand>
</feature>
<dbReference type="GO" id="GO:0005524">
    <property type="term" value="F:ATP binding"/>
    <property type="evidence" value="ECO:0007669"/>
    <property type="project" value="UniProtKB-UniRule"/>
</dbReference>
<comment type="similarity">
    <text evidence="8">Belongs to the dethiobiotin synthetase family.</text>
</comment>
<comment type="caution">
    <text evidence="8">Lacks conserved residue(s) required for the propagation of feature annotation.</text>
</comment>
<feature type="binding site" evidence="8">
    <location>
        <position position="113"/>
    </location>
    <ligand>
        <name>Mg(2+)</name>
        <dbReference type="ChEBI" id="CHEBI:18420"/>
    </ligand>
</feature>
<dbReference type="RefSeq" id="WP_145772097.1">
    <property type="nucleotide sequence ID" value="NZ_LR778301.1"/>
</dbReference>
<evidence type="ECO:0000256" key="6">
    <source>
        <dbReference type="ARBA" id="ARBA00022840"/>
    </source>
</evidence>
<comment type="cofactor">
    <cofactor evidence="8">
        <name>Mg(2+)</name>
        <dbReference type="ChEBI" id="CHEBI:18420"/>
    </cofactor>
</comment>
<dbReference type="GO" id="GO:0004141">
    <property type="term" value="F:dethiobiotin synthase activity"/>
    <property type="evidence" value="ECO:0007669"/>
    <property type="project" value="UniProtKB-UniRule"/>
</dbReference>
<name>A0A6S6XTT4_9PROT</name>
<feature type="binding site" evidence="8">
    <location>
        <begin position="173"/>
        <end position="174"/>
    </location>
    <ligand>
        <name>ATP</name>
        <dbReference type="ChEBI" id="CHEBI:30616"/>
    </ligand>
</feature>
<dbReference type="Gene3D" id="3.40.50.300">
    <property type="entry name" value="P-loop containing nucleotide triphosphate hydrolases"/>
    <property type="match status" value="1"/>
</dbReference>
<dbReference type="PIRSF" id="PIRSF006755">
    <property type="entry name" value="DTB_synth"/>
    <property type="match status" value="1"/>
</dbReference>
<keyword evidence="2 8" id="KW-0436">Ligase</keyword>
<dbReference type="GO" id="GO:0009102">
    <property type="term" value="P:biotin biosynthetic process"/>
    <property type="evidence" value="ECO:0007669"/>
    <property type="project" value="UniProtKB-UniRule"/>
</dbReference>
<dbReference type="AlphaFoldDB" id="A0A6S6XTT4"/>
<feature type="active site" evidence="8">
    <location>
        <position position="38"/>
    </location>
</feature>
<protein>
    <recommendedName>
        <fullName evidence="8">ATP-dependent dethiobiotin synthetase BioD</fullName>
        <ecNumber evidence="8">6.3.3.3</ecNumber>
    </recommendedName>
    <alternativeName>
        <fullName evidence="8">DTB synthetase</fullName>
        <shortName evidence="8">DTBS</shortName>
    </alternativeName>
    <alternativeName>
        <fullName evidence="8">Dethiobiotin synthase</fullName>
    </alternativeName>
</protein>
<dbReference type="CDD" id="cd03109">
    <property type="entry name" value="DTBS"/>
    <property type="match status" value="1"/>
</dbReference>
<evidence type="ECO:0000256" key="1">
    <source>
        <dbReference type="ARBA" id="ARBA00022490"/>
    </source>
</evidence>
<dbReference type="InterPro" id="IPR004472">
    <property type="entry name" value="DTB_synth_BioD"/>
</dbReference>
<evidence type="ECO:0000313" key="9">
    <source>
        <dbReference type="EMBL" id="CAB1369410.1"/>
    </source>
</evidence>
<dbReference type="InterPro" id="IPR027417">
    <property type="entry name" value="P-loop_NTPase"/>
</dbReference>
<comment type="function">
    <text evidence="8">Catalyzes a mechanistically unusual reaction, the ATP-dependent insertion of CO2 between the N7 and N8 nitrogen atoms of 7,8-diaminopelargonic acid (DAPA, also called 7,8-diammoniononanoate) to form a ureido ring.</text>
</comment>
<evidence type="ECO:0000256" key="4">
    <source>
        <dbReference type="ARBA" id="ARBA00022741"/>
    </source>
</evidence>
<keyword evidence="6 8" id="KW-0067">ATP-binding</keyword>
<evidence type="ECO:0000256" key="3">
    <source>
        <dbReference type="ARBA" id="ARBA00022723"/>
    </source>
</evidence>
<proteinExistence type="inferred from homology"/>
<dbReference type="EC" id="6.3.3.3" evidence="8"/>
<dbReference type="UniPathway" id="UPA00078">
    <property type="reaction ID" value="UER00161"/>
</dbReference>
<gene>
    <name evidence="8 9" type="primary">bioD</name>
    <name evidence="9" type="ORF">DENOEST_2245</name>
</gene>
<dbReference type="EMBL" id="LR778301">
    <property type="protein sequence ID" value="CAB1369410.1"/>
    <property type="molecule type" value="Genomic_DNA"/>
</dbReference>
<accession>A0A6S6XTT4</accession>
<keyword evidence="7 8" id="KW-0460">Magnesium</keyword>
<feature type="binding site" evidence="8">
    <location>
        <begin position="13"/>
        <end position="18"/>
    </location>
    <ligand>
        <name>ATP</name>
        <dbReference type="ChEBI" id="CHEBI:30616"/>
    </ligand>
</feature>
<feature type="binding site" evidence="8">
    <location>
        <position position="17"/>
    </location>
    <ligand>
        <name>Mg(2+)</name>
        <dbReference type="ChEBI" id="CHEBI:18420"/>
    </ligand>
</feature>
<dbReference type="GO" id="GO:0000287">
    <property type="term" value="F:magnesium ion binding"/>
    <property type="evidence" value="ECO:0007669"/>
    <property type="project" value="UniProtKB-UniRule"/>
</dbReference>
<dbReference type="SUPFAM" id="SSF52540">
    <property type="entry name" value="P-loop containing nucleoside triphosphate hydrolases"/>
    <property type="match status" value="1"/>
</dbReference>
<sequence length="221" mass="23278">MTQAYFITGTDTGVGKTFATCALLHRLAGQGLRVAAMKPVAAGLDAAGLNEDVELLRAAANVHCARDLMNPYALRSPVAPHLAAAEEGLEIRFAPILAAFETLANQVDILLVEGIGGFRVPLGPDGDSADLALAMDLPLILVVGLRLGCINHALLTVEAIQARGLRLAGWVGNCVDPVMARREENLAALAGYIDAPLLGVLPWMDRPDPAVAADSFTWLPR</sequence>
<organism evidence="9 10">
    <name type="scientific">Denitratisoma oestradiolicum</name>
    <dbReference type="NCBI Taxonomy" id="311182"/>
    <lineage>
        <taxon>Bacteria</taxon>
        <taxon>Pseudomonadati</taxon>
        <taxon>Pseudomonadota</taxon>
        <taxon>Betaproteobacteria</taxon>
        <taxon>Nitrosomonadales</taxon>
        <taxon>Sterolibacteriaceae</taxon>
        <taxon>Denitratisoma</taxon>
    </lineage>
</organism>
<keyword evidence="5 8" id="KW-0093">Biotin biosynthesis</keyword>
<feature type="binding site" evidence="8">
    <location>
        <begin position="113"/>
        <end position="116"/>
    </location>
    <ligand>
        <name>ATP</name>
        <dbReference type="ChEBI" id="CHEBI:30616"/>
    </ligand>
</feature>
<keyword evidence="10" id="KW-1185">Reference proteome</keyword>
<dbReference type="GO" id="GO:0042803">
    <property type="term" value="F:protein homodimerization activity"/>
    <property type="evidence" value="ECO:0007669"/>
    <property type="project" value="UniProtKB-ARBA"/>
</dbReference>
<evidence type="ECO:0000256" key="2">
    <source>
        <dbReference type="ARBA" id="ARBA00022598"/>
    </source>
</evidence>